<evidence type="ECO:0000313" key="8">
    <source>
        <dbReference type="EMBL" id="KAJ8904026.1"/>
    </source>
</evidence>
<dbReference type="HAMAP" id="MF_00178">
    <property type="entry name" value="Lumazine_synth"/>
    <property type="match status" value="1"/>
</dbReference>
<sequence length="198" mass="21465">MAFVSGAGVGGRQSSLAKSARGRVHAQRHVVRMAKGVDFESMDGSELRVGIVYAKWGKEMISALVKDAKSSLLECKVKDENIVEVEVPGSFELPIAARFMAMTQKLDAVICCGVLIKGETDHYEYIAQAVSSGLMSLQLQTGIPMIFGVLTCPEESHALARSTGDKSHAKEWGMTAIQMALFRKSQIVTPKEKKVGFT</sequence>
<evidence type="ECO:0000256" key="6">
    <source>
        <dbReference type="ARBA" id="ARBA00048785"/>
    </source>
</evidence>
<protein>
    <recommendedName>
        <fullName evidence="3 7">6,7-dimethyl-8-ribityllumazine synthase</fullName>
        <shortName evidence="7">DMRL synthase</shortName>
        <ecNumber evidence="3 7">2.5.1.78</ecNumber>
    </recommendedName>
</protein>
<evidence type="ECO:0000256" key="4">
    <source>
        <dbReference type="ARBA" id="ARBA00022619"/>
    </source>
</evidence>
<dbReference type="InterPro" id="IPR002180">
    <property type="entry name" value="LS/RS"/>
</dbReference>
<dbReference type="Proteomes" id="UP001157974">
    <property type="component" value="Unassembled WGS sequence"/>
</dbReference>
<dbReference type="InterPro" id="IPR034964">
    <property type="entry name" value="LS"/>
</dbReference>
<comment type="catalytic activity">
    <reaction evidence="6 7">
        <text>(2S)-2-hydroxy-3-oxobutyl phosphate + 5-amino-6-(D-ribitylamino)uracil = 6,7-dimethyl-8-(1-D-ribityl)lumazine + phosphate + 2 H2O + H(+)</text>
        <dbReference type="Rhea" id="RHEA:26152"/>
        <dbReference type="ChEBI" id="CHEBI:15377"/>
        <dbReference type="ChEBI" id="CHEBI:15378"/>
        <dbReference type="ChEBI" id="CHEBI:15934"/>
        <dbReference type="ChEBI" id="CHEBI:43474"/>
        <dbReference type="ChEBI" id="CHEBI:58201"/>
        <dbReference type="ChEBI" id="CHEBI:58830"/>
        <dbReference type="EC" id="2.5.1.78"/>
    </reaction>
</comment>
<dbReference type="InterPro" id="IPR036467">
    <property type="entry name" value="LS/RS_sf"/>
</dbReference>
<evidence type="ECO:0000256" key="3">
    <source>
        <dbReference type="ARBA" id="ARBA00012664"/>
    </source>
</evidence>
<comment type="function">
    <text evidence="7">Catalyzes the formation of 6,7-dimethyl-8-ribityllumazine by condensation of 5-amino-6-(D-ribitylamino)uracil with 3,4-dihydroxy-2-butanone 4-phosphate. This is the penultimate step in the biosynthesis of riboflavin.</text>
</comment>
<dbReference type="EC" id="2.5.1.78" evidence="3 7"/>
<comment type="caution">
    <text evidence="8">The sequence shown here is derived from an EMBL/GenBank/DDBJ whole genome shotgun (WGS) entry which is preliminary data.</text>
</comment>
<gene>
    <name evidence="8" type="ORF">NDN08_000556</name>
</gene>
<dbReference type="PANTHER" id="PTHR21058">
    <property type="entry name" value="6,7-DIMETHYL-8-RIBITYLLUMAZINE SYNTHASE DMRL SYNTHASE LUMAZINE SYNTHASE"/>
    <property type="match status" value="1"/>
</dbReference>
<dbReference type="SUPFAM" id="SSF52121">
    <property type="entry name" value="Lumazine synthase"/>
    <property type="match status" value="1"/>
</dbReference>
<dbReference type="Pfam" id="PF00885">
    <property type="entry name" value="DMRL_synthase"/>
    <property type="match status" value="1"/>
</dbReference>
<accession>A0AAV8UNE2</accession>
<evidence type="ECO:0000313" key="9">
    <source>
        <dbReference type="Proteomes" id="UP001157974"/>
    </source>
</evidence>
<keyword evidence="9" id="KW-1185">Reference proteome</keyword>
<dbReference type="NCBIfam" id="TIGR00114">
    <property type="entry name" value="lumazine-synth"/>
    <property type="match status" value="1"/>
</dbReference>
<comment type="similarity">
    <text evidence="2 7">Belongs to the DMRL synthase family.</text>
</comment>
<evidence type="ECO:0000256" key="2">
    <source>
        <dbReference type="ARBA" id="ARBA00007424"/>
    </source>
</evidence>
<keyword evidence="4 7" id="KW-0686">Riboflavin biosynthesis</keyword>
<evidence type="ECO:0000256" key="5">
    <source>
        <dbReference type="ARBA" id="ARBA00022679"/>
    </source>
</evidence>
<dbReference type="Gene3D" id="3.40.50.960">
    <property type="entry name" value="Lumazine/riboflavin synthase"/>
    <property type="match status" value="2"/>
</dbReference>
<evidence type="ECO:0000256" key="1">
    <source>
        <dbReference type="ARBA" id="ARBA00004917"/>
    </source>
</evidence>
<evidence type="ECO:0000256" key="7">
    <source>
        <dbReference type="RuleBase" id="RU003795"/>
    </source>
</evidence>
<dbReference type="CDD" id="cd09209">
    <property type="entry name" value="Lumazine_synthase-I"/>
    <property type="match status" value="1"/>
</dbReference>
<name>A0AAV8UNE2_9RHOD</name>
<dbReference type="GO" id="GO:0009349">
    <property type="term" value="C:riboflavin synthase complex"/>
    <property type="evidence" value="ECO:0007669"/>
    <property type="project" value="UniProtKB-UniRule"/>
</dbReference>
<keyword evidence="5 7" id="KW-0808">Transferase</keyword>
<dbReference type="EMBL" id="JAMWBK010000006">
    <property type="protein sequence ID" value="KAJ8904026.1"/>
    <property type="molecule type" value="Genomic_DNA"/>
</dbReference>
<organism evidence="8 9">
    <name type="scientific">Rhodosorus marinus</name>
    <dbReference type="NCBI Taxonomy" id="101924"/>
    <lineage>
        <taxon>Eukaryota</taxon>
        <taxon>Rhodophyta</taxon>
        <taxon>Stylonematophyceae</taxon>
        <taxon>Stylonematales</taxon>
        <taxon>Stylonemataceae</taxon>
        <taxon>Rhodosorus</taxon>
    </lineage>
</organism>
<comment type="pathway">
    <text evidence="1 7">Cofactor biosynthesis; riboflavin biosynthesis; riboflavin from 2-hydroxy-3-oxobutyl phosphate and 5-amino-6-(D-ribitylamino)uracil: step 1/2.</text>
</comment>
<dbReference type="GO" id="GO:0000906">
    <property type="term" value="F:6,7-dimethyl-8-ribityllumazine synthase activity"/>
    <property type="evidence" value="ECO:0007669"/>
    <property type="project" value="UniProtKB-EC"/>
</dbReference>
<proteinExistence type="inferred from homology"/>
<dbReference type="GO" id="GO:0009231">
    <property type="term" value="P:riboflavin biosynthetic process"/>
    <property type="evidence" value="ECO:0007669"/>
    <property type="project" value="UniProtKB-KW"/>
</dbReference>
<dbReference type="PANTHER" id="PTHR21058:SF0">
    <property type="entry name" value="6,7-DIMETHYL-8-RIBITYLLUMAZINE SYNTHASE"/>
    <property type="match status" value="1"/>
</dbReference>
<reference evidence="8 9" key="1">
    <citation type="journal article" date="2023" name="Nat. Commun.">
        <title>Origin of minicircular mitochondrial genomes in red algae.</title>
        <authorList>
            <person name="Lee Y."/>
            <person name="Cho C.H."/>
            <person name="Lee Y.M."/>
            <person name="Park S.I."/>
            <person name="Yang J.H."/>
            <person name="West J.A."/>
            <person name="Bhattacharya D."/>
            <person name="Yoon H.S."/>
        </authorList>
    </citation>
    <scope>NUCLEOTIDE SEQUENCE [LARGE SCALE GENOMIC DNA]</scope>
    <source>
        <strain evidence="8 9">CCMP1338</strain>
        <tissue evidence="8">Whole cell</tissue>
    </source>
</reference>
<dbReference type="AlphaFoldDB" id="A0AAV8UNE2"/>